<reference evidence="1 2" key="2">
    <citation type="submission" date="2018-11" db="EMBL/GenBank/DDBJ databases">
        <authorList>
            <consortium name="Pathogen Informatics"/>
        </authorList>
    </citation>
    <scope>NUCLEOTIDE SEQUENCE [LARGE SCALE GENOMIC DNA]</scope>
    <source>
        <strain evidence="1">Dakar</strain>
        <strain evidence="2">Dakar, Senegal</strain>
    </source>
</reference>
<reference evidence="3" key="1">
    <citation type="submission" date="2016-06" db="UniProtKB">
        <authorList>
            <consortium name="WormBaseParasite"/>
        </authorList>
    </citation>
    <scope>IDENTIFICATION</scope>
</reference>
<keyword evidence="2" id="KW-1185">Reference proteome</keyword>
<protein>
    <submittedName>
        <fullName evidence="3">Type VI secretion system tip protein VgrG</fullName>
    </submittedName>
</protein>
<sequence length="159" mass="18021">MKGPRNAIMRGEILISIEIGSRRLTEAEFKTVRPLLITGTAAFEIMHFAYQSYGMRLNTQDVFNMHHKVFSQANLLVVYSRMPPTLLAVSAATEFQIEAPTSADVKMPLRQQTAVINYQTNVDLDATFSNNNGEIVPINSEEFTERYNDNKEHAYYNGL</sequence>
<name>A0A183K3P7_9TREM</name>
<dbReference type="Proteomes" id="UP000279833">
    <property type="component" value="Unassembled WGS sequence"/>
</dbReference>
<evidence type="ECO:0000313" key="1">
    <source>
        <dbReference type="EMBL" id="VDP36323.1"/>
    </source>
</evidence>
<dbReference type="AlphaFoldDB" id="A0A183K3P7"/>
<organism evidence="3">
    <name type="scientific">Schistosoma curassoni</name>
    <dbReference type="NCBI Taxonomy" id="6186"/>
    <lineage>
        <taxon>Eukaryota</taxon>
        <taxon>Metazoa</taxon>
        <taxon>Spiralia</taxon>
        <taxon>Lophotrochozoa</taxon>
        <taxon>Platyhelminthes</taxon>
        <taxon>Trematoda</taxon>
        <taxon>Digenea</taxon>
        <taxon>Strigeidida</taxon>
        <taxon>Schistosomatoidea</taxon>
        <taxon>Schistosomatidae</taxon>
        <taxon>Schistosoma</taxon>
    </lineage>
</organism>
<evidence type="ECO:0000313" key="2">
    <source>
        <dbReference type="Proteomes" id="UP000279833"/>
    </source>
</evidence>
<dbReference type="WBParaSite" id="SCUD_0000961501-mRNA-1">
    <property type="protein sequence ID" value="SCUD_0000961501-mRNA-1"/>
    <property type="gene ID" value="SCUD_0000961501"/>
</dbReference>
<proteinExistence type="predicted"/>
<dbReference type="EMBL" id="UZAK01033325">
    <property type="protein sequence ID" value="VDP36323.1"/>
    <property type="molecule type" value="Genomic_DNA"/>
</dbReference>
<accession>A0A183K3P7</accession>
<evidence type="ECO:0000313" key="3">
    <source>
        <dbReference type="WBParaSite" id="SCUD_0000961501-mRNA-1"/>
    </source>
</evidence>
<gene>
    <name evidence="1" type="ORF">SCUD_LOCUS9615</name>
</gene>